<protein>
    <recommendedName>
        <fullName evidence="3">Chorein N-terminal domain-containing protein</fullName>
    </recommendedName>
</protein>
<dbReference type="InterPro" id="IPR039782">
    <property type="entry name" value="VPS13B"/>
</dbReference>
<evidence type="ECO:0000313" key="2">
    <source>
        <dbReference type="Proteomes" id="UP001488838"/>
    </source>
</evidence>
<dbReference type="AlphaFoldDB" id="A0AAW0IDM3"/>
<accession>A0AAW0IDM3</accession>
<keyword evidence="2" id="KW-1185">Reference proteome</keyword>
<comment type="caution">
    <text evidence="1">The sequence shown here is derived from an EMBL/GenBank/DDBJ whole genome shotgun (WGS) entry which is preliminary data.</text>
</comment>
<dbReference type="PANTHER" id="PTHR12517">
    <property type="entry name" value="VACUOLAR PROTEIN SORTING-ASSOCIATED PROTEIN 13B"/>
    <property type="match status" value="1"/>
</dbReference>
<dbReference type="Proteomes" id="UP001488838">
    <property type="component" value="Unassembled WGS sequence"/>
</dbReference>
<name>A0AAW0IDM3_MYOGA</name>
<dbReference type="EMBL" id="JBBHLL010000148">
    <property type="protein sequence ID" value="KAK7812658.1"/>
    <property type="molecule type" value="Genomic_DNA"/>
</dbReference>
<evidence type="ECO:0008006" key="3">
    <source>
        <dbReference type="Google" id="ProtNLM"/>
    </source>
</evidence>
<reference evidence="1 2" key="1">
    <citation type="journal article" date="2023" name="bioRxiv">
        <title>Conserved and derived expression patterns and positive selection on dental genes reveal complex evolutionary context of ever-growing rodent molars.</title>
        <authorList>
            <person name="Calamari Z.T."/>
            <person name="Song A."/>
            <person name="Cohen E."/>
            <person name="Akter M."/>
            <person name="Roy R.D."/>
            <person name="Hallikas O."/>
            <person name="Christensen M.M."/>
            <person name="Li P."/>
            <person name="Marangoni P."/>
            <person name="Jernvall J."/>
            <person name="Klein O.D."/>
        </authorList>
    </citation>
    <scope>NUCLEOTIDE SEQUENCE [LARGE SCALE GENOMIC DNA]</scope>
    <source>
        <strain evidence="1">V071</strain>
    </source>
</reference>
<organism evidence="1 2">
    <name type="scientific">Myodes glareolus</name>
    <name type="common">Bank vole</name>
    <name type="synonym">Clethrionomys glareolus</name>
    <dbReference type="NCBI Taxonomy" id="447135"/>
    <lineage>
        <taxon>Eukaryota</taxon>
        <taxon>Metazoa</taxon>
        <taxon>Chordata</taxon>
        <taxon>Craniata</taxon>
        <taxon>Vertebrata</taxon>
        <taxon>Euteleostomi</taxon>
        <taxon>Mammalia</taxon>
        <taxon>Eutheria</taxon>
        <taxon>Euarchontoglires</taxon>
        <taxon>Glires</taxon>
        <taxon>Rodentia</taxon>
        <taxon>Myomorpha</taxon>
        <taxon>Muroidea</taxon>
        <taxon>Cricetidae</taxon>
        <taxon>Arvicolinae</taxon>
        <taxon>Myodes</taxon>
    </lineage>
</organism>
<proteinExistence type="predicted"/>
<evidence type="ECO:0000313" key="1">
    <source>
        <dbReference type="EMBL" id="KAK7812658.1"/>
    </source>
</evidence>
<gene>
    <name evidence="1" type="ORF">U0070_016128</name>
</gene>
<dbReference type="PANTHER" id="PTHR12517:SF0">
    <property type="entry name" value="INTERMEMBRANE LIPID TRANSFER PROTEIN VPS13B"/>
    <property type="match status" value="1"/>
</dbReference>
<sequence>MGSYGQASHYSELKLPFTFLSGHIHELRIHVPWTKLGSEPVVITINTMECILKLKDGIQFKRLEEGLGLQLQDLGWSPLESRYVQSLIRRVVNNVNIVINNLILKYVEDDIVLSVNITSAECYTVDELWDRAFMDISATDLVLRKVINFSDCTIHTLVESLKLSLTDQQLPMFIRLMQLGITLYYGEIGDFKDGETEDPACHSKDALGSLAGTEDETRIDMQYPAQYKGQEFYSQDYEEPQGWVSWAWSFVPAIVSYDASEEDYLGSDTTSTMHQQKVQTLKDPIVSVGFYCTKATVTFKALMMGEPFFDCQIGFVGCRAMCLKGIMGVRDFEEHVNRSETEACFFICGENLSTKGLTYLTNSLFDYRSPENNGTRAEFILDAAHHKNSSNFMNATNFQSLRPLPSIQILVDKINLEHSVPMYAEQLVHVVNSLPQPSDSLLHYCYVHCYLKDNGKLEEKDMVEQAMTDLETPQARPRACLERTNTQGTFLSSHSSGRCRMISSSSASAAMTMNSEMPLLRVCWLHWLLSEAAVVARLLTKAQQLLGEMGTCEGLGLRVHISLCHGCGAPAPPRVENSRAPTD</sequence>